<dbReference type="GO" id="GO:0004109">
    <property type="term" value="F:coproporphyrinogen oxidase activity"/>
    <property type="evidence" value="ECO:0007669"/>
    <property type="project" value="InterPro"/>
</dbReference>
<dbReference type="EMBL" id="CZBE01000012">
    <property type="protein sequence ID" value="CUP79447.1"/>
    <property type="molecule type" value="Genomic_DNA"/>
</dbReference>
<evidence type="ECO:0000256" key="3">
    <source>
        <dbReference type="RuleBase" id="RU364116"/>
    </source>
</evidence>
<sequence>MSCDALYVHIPFCESKCPYCDFYSVKADGDLMDRYIGALEHALKTQPYKIQRLDTVYFGGGTPSALGGRRLTRLMDAVRRMFTVSPDAEITVECNPHSALEPALRALRGAGVNRLSFGMQSADDRQLRALGRRHTARGFASAVKAARQCGFEHLSFDLMLATPGQTNADIDSAVKLCAQLGAEHVSAYLLKIEQGTPFAARHIEAECPDEDGQADLYLYAVEALARQGYEQYEISNFARDGHVARHNLKYWDGKEYLGVGPAAHSFVNGRRFFFPRDLAAFLQADEPFSLCVDDGLGGGAQEYILLRLRLTEGVLWETLAARFPDYDVCALCEKARRIPDGLLVSDMRGLRLTPQGFLVSNAVIAQLLL</sequence>
<dbReference type="SFLD" id="SFLDG01065">
    <property type="entry name" value="anaerobic_coproporphyrinogen-I"/>
    <property type="match status" value="1"/>
</dbReference>
<dbReference type="SMART" id="SM00729">
    <property type="entry name" value="Elp3"/>
    <property type="match status" value="1"/>
</dbReference>
<evidence type="ECO:0000313" key="5">
    <source>
        <dbReference type="EMBL" id="CUP79447.1"/>
    </source>
</evidence>
<evidence type="ECO:0000259" key="4">
    <source>
        <dbReference type="PROSITE" id="PS51918"/>
    </source>
</evidence>
<dbReference type="CDD" id="cd01335">
    <property type="entry name" value="Radical_SAM"/>
    <property type="match status" value="1"/>
</dbReference>
<dbReference type="Gene3D" id="3.80.30.20">
    <property type="entry name" value="tm_1862 like domain"/>
    <property type="match status" value="1"/>
</dbReference>
<evidence type="ECO:0000256" key="2">
    <source>
        <dbReference type="ARBA" id="ARBA00017228"/>
    </source>
</evidence>
<dbReference type="PANTHER" id="PTHR13932">
    <property type="entry name" value="COPROPORPHYRINIGEN III OXIDASE"/>
    <property type="match status" value="1"/>
</dbReference>
<dbReference type="GO" id="GO:0046872">
    <property type="term" value="F:metal ion binding"/>
    <property type="evidence" value="ECO:0007669"/>
    <property type="project" value="UniProtKB-UniRule"/>
</dbReference>
<dbReference type="InterPro" id="IPR034505">
    <property type="entry name" value="Coproporphyrinogen-III_oxidase"/>
</dbReference>
<comment type="similarity">
    <text evidence="1">Belongs to the anaerobic coproporphyrinogen-III oxidase family. HemW subfamily.</text>
</comment>
<gene>
    <name evidence="5" type="primary">hemN</name>
    <name evidence="5" type="ORF">ERS852551_01975</name>
</gene>
<dbReference type="Pfam" id="PF06969">
    <property type="entry name" value="HemN_C"/>
    <property type="match status" value="1"/>
</dbReference>
<dbReference type="SFLD" id="SFLDG01082">
    <property type="entry name" value="B12-binding_domain_containing"/>
    <property type="match status" value="1"/>
</dbReference>
<dbReference type="PANTHER" id="PTHR13932:SF5">
    <property type="entry name" value="RADICAL S-ADENOSYL METHIONINE DOMAIN-CONTAINING PROTEIN 1, MITOCHONDRIAL"/>
    <property type="match status" value="1"/>
</dbReference>
<dbReference type="Pfam" id="PF04055">
    <property type="entry name" value="Radical_SAM"/>
    <property type="match status" value="1"/>
</dbReference>
<dbReference type="GO" id="GO:0051539">
    <property type="term" value="F:4 iron, 4 sulfur cluster binding"/>
    <property type="evidence" value="ECO:0007669"/>
    <property type="project" value="UniProtKB-UniRule"/>
</dbReference>
<dbReference type="RefSeq" id="WP_070097955.1">
    <property type="nucleotide sequence ID" value="NZ_CABIWA010000014.1"/>
</dbReference>
<dbReference type="PROSITE" id="PS51918">
    <property type="entry name" value="RADICAL_SAM"/>
    <property type="match status" value="1"/>
</dbReference>
<dbReference type="OrthoDB" id="9808022at2"/>
<dbReference type="SFLD" id="SFLDF00562">
    <property type="entry name" value="HemN-like__clustered_with_heat"/>
    <property type="match status" value="1"/>
</dbReference>
<dbReference type="InterPro" id="IPR058240">
    <property type="entry name" value="rSAM_sf"/>
</dbReference>
<name>A0A174R6B2_9FIRM</name>
<proteinExistence type="inferred from homology"/>
<keyword evidence="3" id="KW-0479">Metal-binding</keyword>
<keyword evidence="3" id="KW-0963">Cytoplasm</keyword>
<dbReference type="SUPFAM" id="SSF102114">
    <property type="entry name" value="Radical SAM enzymes"/>
    <property type="match status" value="1"/>
</dbReference>
<dbReference type="AlphaFoldDB" id="A0A174R6B2"/>
<keyword evidence="3" id="KW-0949">S-adenosyl-L-methionine</keyword>
<dbReference type="InterPro" id="IPR006638">
    <property type="entry name" value="Elp3/MiaA/NifB-like_rSAM"/>
</dbReference>
<dbReference type="InterPro" id="IPR010723">
    <property type="entry name" value="HemN_C"/>
</dbReference>
<keyword evidence="3" id="KW-0349">Heme</keyword>
<keyword evidence="5" id="KW-0560">Oxidoreductase</keyword>
<keyword evidence="3" id="KW-0143">Chaperone</keyword>
<dbReference type="GO" id="GO:0005737">
    <property type="term" value="C:cytoplasm"/>
    <property type="evidence" value="ECO:0007669"/>
    <property type="project" value="UniProtKB-SubCell"/>
</dbReference>
<evidence type="ECO:0000313" key="6">
    <source>
        <dbReference type="Proteomes" id="UP000095765"/>
    </source>
</evidence>
<dbReference type="SFLD" id="SFLDS00029">
    <property type="entry name" value="Radical_SAM"/>
    <property type="match status" value="1"/>
</dbReference>
<feature type="domain" description="Radical SAM core" evidence="4">
    <location>
        <begin position="1"/>
        <end position="230"/>
    </location>
</feature>
<dbReference type="Proteomes" id="UP000095765">
    <property type="component" value="Unassembled WGS sequence"/>
</dbReference>
<evidence type="ECO:0000256" key="1">
    <source>
        <dbReference type="ARBA" id="ARBA00006100"/>
    </source>
</evidence>
<reference evidence="5 6" key="1">
    <citation type="submission" date="2015-09" db="EMBL/GenBank/DDBJ databases">
        <authorList>
            <consortium name="Pathogen Informatics"/>
        </authorList>
    </citation>
    <scope>NUCLEOTIDE SEQUENCE [LARGE SCALE GENOMIC DNA]</scope>
    <source>
        <strain evidence="5 6">2789STDY5834939</strain>
    </source>
</reference>
<dbReference type="SFLD" id="SFLDF00288">
    <property type="entry name" value="HemN-like__clustered_with_nucl"/>
    <property type="match status" value="1"/>
</dbReference>
<dbReference type="InterPro" id="IPR007197">
    <property type="entry name" value="rSAM"/>
</dbReference>
<dbReference type="InterPro" id="IPR023404">
    <property type="entry name" value="rSAM_horseshoe"/>
</dbReference>
<keyword evidence="3" id="KW-0004">4Fe-4S</keyword>
<organism evidence="5 6">
    <name type="scientific">Anaerotruncus colihominis</name>
    <dbReference type="NCBI Taxonomy" id="169435"/>
    <lineage>
        <taxon>Bacteria</taxon>
        <taxon>Bacillati</taxon>
        <taxon>Bacillota</taxon>
        <taxon>Clostridia</taxon>
        <taxon>Eubacteriales</taxon>
        <taxon>Oscillospiraceae</taxon>
        <taxon>Anaerotruncus</taxon>
    </lineage>
</organism>
<comment type="subcellular location">
    <subcellularLocation>
        <location evidence="3">Cytoplasm</location>
    </subcellularLocation>
</comment>
<dbReference type="InterPro" id="IPR004559">
    <property type="entry name" value="HemW-like"/>
</dbReference>
<comment type="function">
    <text evidence="3">Probably acts as a heme chaperone, transferring heme to an unknown acceptor. Binds one molecule of heme per monomer, possibly covalently. Binds 1 [4Fe-4S] cluster. The cluster is coordinated with 3 cysteines and an exchangeable S-adenosyl-L-methionine.</text>
</comment>
<keyword evidence="3" id="KW-0411">Iron-sulfur</keyword>
<protein>
    <recommendedName>
        <fullName evidence="2 3">Heme chaperone HemW</fullName>
    </recommendedName>
</protein>
<dbReference type="NCBIfam" id="TIGR00539">
    <property type="entry name" value="hemN_rel"/>
    <property type="match status" value="1"/>
</dbReference>
<keyword evidence="3" id="KW-0408">Iron</keyword>
<dbReference type="GO" id="GO:0006779">
    <property type="term" value="P:porphyrin-containing compound biosynthetic process"/>
    <property type="evidence" value="ECO:0007669"/>
    <property type="project" value="InterPro"/>
</dbReference>
<accession>A0A174R6B2</accession>